<dbReference type="PANTHER" id="PTHR47219:SF9">
    <property type="entry name" value="GTPASE ACTIVATING PROTEIN AND CENTROSOME-ASSOCIATED, ISOFORM B"/>
    <property type="match status" value="1"/>
</dbReference>
<dbReference type="OMA" id="EFICINE"/>
<dbReference type="InterPro" id="IPR000195">
    <property type="entry name" value="Rab-GAP-TBC_dom"/>
</dbReference>
<dbReference type="SMART" id="SM00164">
    <property type="entry name" value="TBC"/>
    <property type="match status" value="1"/>
</dbReference>
<evidence type="ECO:0000313" key="2">
    <source>
        <dbReference type="EMBL" id="KRX08518.1"/>
    </source>
</evidence>
<dbReference type="GO" id="GO:0005096">
    <property type="term" value="F:GTPase activator activity"/>
    <property type="evidence" value="ECO:0007669"/>
    <property type="project" value="TreeGrafter"/>
</dbReference>
<dbReference type="PROSITE" id="PS50086">
    <property type="entry name" value="TBC_RABGAP"/>
    <property type="match status" value="1"/>
</dbReference>
<name>A0A0V0R1W5_PSEPJ</name>
<accession>A0A0V0R1W5</accession>
<dbReference type="SUPFAM" id="SSF47923">
    <property type="entry name" value="Ypt/Rab-GAP domain of gyp1p"/>
    <property type="match status" value="1"/>
</dbReference>
<protein>
    <submittedName>
        <fullName evidence="2">Rab-GTPase-TBC domain</fullName>
    </submittedName>
</protein>
<feature type="domain" description="Rab-GAP TBC" evidence="1">
    <location>
        <begin position="145"/>
        <end position="411"/>
    </location>
</feature>
<dbReference type="InterPro" id="IPR050302">
    <property type="entry name" value="Rab_GAP_TBC_domain"/>
</dbReference>
<dbReference type="InterPro" id="IPR035969">
    <property type="entry name" value="Rab-GAP_TBC_sf"/>
</dbReference>
<dbReference type="AlphaFoldDB" id="A0A0V0R1W5"/>
<dbReference type="GO" id="GO:0031267">
    <property type="term" value="F:small GTPase binding"/>
    <property type="evidence" value="ECO:0007669"/>
    <property type="project" value="TreeGrafter"/>
</dbReference>
<dbReference type="EMBL" id="LDAU01000063">
    <property type="protein sequence ID" value="KRX08518.1"/>
    <property type="molecule type" value="Genomic_DNA"/>
</dbReference>
<organism evidence="2 3">
    <name type="scientific">Pseudocohnilembus persalinus</name>
    <name type="common">Ciliate</name>
    <dbReference type="NCBI Taxonomy" id="266149"/>
    <lineage>
        <taxon>Eukaryota</taxon>
        <taxon>Sar</taxon>
        <taxon>Alveolata</taxon>
        <taxon>Ciliophora</taxon>
        <taxon>Intramacronucleata</taxon>
        <taxon>Oligohymenophorea</taxon>
        <taxon>Scuticociliatia</taxon>
        <taxon>Philasterida</taxon>
        <taxon>Pseudocohnilembidae</taxon>
        <taxon>Pseudocohnilembus</taxon>
    </lineage>
</organism>
<proteinExistence type="predicted"/>
<keyword evidence="3" id="KW-1185">Reference proteome</keyword>
<gene>
    <name evidence="2" type="ORF">PPERSA_12999</name>
</gene>
<dbReference type="Gene3D" id="1.10.8.270">
    <property type="entry name" value="putative rabgap domain of human tbc1 domain family member 14 like domains"/>
    <property type="match status" value="1"/>
</dbReference>
<dbReference type="PANTHER" id="PTHR47219">
    <property type="entry name" value="RAB GTPASE-ACTIVATING PROTEIN 1-LIKE"/>
    <property type="match status" value="1"/>
</dbReference>
<evidence type="ECO:0000313" key="3">
    <source>
        <dbReference type="Proteomes" id="UP000054937"/>
    </source>
</evidence>
<dbReference type="Proteomes" id="UP000054937">
    <property type="component" value="Unassembled WGS sequence"/>
</dbReference>
<comment type="caution">
    <text evidence="2">The sequence shown here is derived from an EMBL/GenBank/DDBJ whole genome shotgun (WGS) entry which is preliminary data.</text>
</comment>
<dbReference type="InParanoid" id="A0A0V0R1W5"/>
<reference evidence="2 3" key="1">
    <citation type="journal article" date="2015" name="Sci. Rep.">
        <title>Genome of the facultative scuticociliatosis pathogen Pseudocohnilembus persalinus provides insight into its virulence through horizontal gene transfer.</title>
        <authorList>
            <person name="Xiong J."/>
            <person name="Wang G."/>
            <person name="Cheng J."/>
            <person name="Tian M."/>
            <person name="Pan X."/>
            <person name="Warren A."/>
            <person name="Jiang C."/>
            <person name="Yuan D."/>
            <person name="Miao W."/>
        </authorList>
    </citation>
    <scope>NUCLEOTIDE SEQUENCE [LARGE SCALE GENOMIC DNA]</scope>
    <source>
        <strain evidence="2">36N120E</strain>
    </source>
</reference>
<dbReference type="Pfam" id="PF00566">
    <property type="entry name" value="RabGAP-TBC"/>
    <property type="match status" value="1"/>
</dbReference>
<sequence length="411" mass="48887">MGNLQICNAQSYQEQYENQQNGKKQKINQPSQSYFDCGKSVLSGASFDYDKSQMENLPQIEQDRTESYFKRVLYWNTLVNSSKMSEKDREKEKQKQSLDKLDQQIYEEMQFAHSKIDALLVKTYRKNEKDIKNQQNYFMNVIQQGPPQKIRWNGWKLQLFNKSKIYDLIIYEQLLNLKNLQQESQILKDVQRTFPEQKYFSAEDEQLKKAKGQGYVKLKNILTAISNYFPTIGYSQGMNFIVAFLIIVSQGNEIESFFGFLQLLEKPDYLFLGLFEDHLPLLKFLNYVCEEQMKTKYEKINYEDEILSMKDEFQVMDFIQNTNDDMLINPSSPYYVDVKKLIKNVEKFTPSSKQVQNYAHQYLNINQKPNDYVQVFKFYPDHIAFNDQTLKLIEKRKKDIQTNSYLEIIQQ</sequence>
<dbReference type="OrthoDB" id="295078at2759"/>
<evidence type="ECO:0000259" key="1">
    <source>
        <dbReference type="PROSITE" id="PS50086"/>
    </source>
</evidence>